<comment type="caution">
    <text evidence="1">The sequence shown here is derived from an EMBL/GenBank/DDBJ whole genome shotgun (WGS) entry which is preliminary data.</text>
</comment>
<name>A0ACB9CLY5_ARCLA</name>
<gene>
    <name evidence="1" type="ORF">L6452_14780</name>
</gene>
<proteinExistence type="predicted"/>
<accession>A0ACB9CLY5</accession>
<keyword evidence="2" id="KW-1185">Reference proteome</keyword>
<evidence type="ECO:0000313" key="2">
    <source>
        <dbReference type="Proteomes" id="UP001055879"/>
    </source>
</evidence>
<dbReference type="Proteomes" id="UP001055879">
    <property type="component" value="Linkage Group LG04"/>
</dbReference>
<reference evidence="2" key="1">
    <citation type="journal article" date="2022" name="Mol. Ecol. Resour.">
        <title>The genomes of chicory, endive, great burdock and yacon provide insights into Asteraceae palaeo-polyploidization history and plant inulin production.</title>
        <authorList>
            <person name="Fan W."/>
            <person name="Wang S."/>
            <person name="Wang H."/>
            <person name="Wang A."/>
            <person name="Jiang F."/>
            <person name="Liu H."/>
            <person name="Zhao H."/>
            <person name="Xu D."/>
            <person name="Zhang Y."/>
        </authorList>
    </citation>
    <scope>NUCLEOTIDE SEQUENCE [LARGE SCALE GENOMIC DNA]</scope>
    <source>
        <strain evidence="2">cv. Niubang</strain>
    </source>
</reference>
<organism evidence="1 2">
    <name type="scientific">Arctium lappa</name>
    <name type="common">Greater burdock</name>
    <name type="synonym">Lappa major</name>
    <dbReference type="NCBI Taxonomy" id="4217"/>
    <lineage>
        <taxon>Eukaryota</taxon>
        <taxon>Viridiplantae</taxon>
        <taxon>Streptophyta</taxon>
        <taxon>Embryophyta</taxon>
        <taxon>Tracheophyta</taxon>
        <taxon>Spermatophyta</taxon>
        <taxon>Magnoliopsida</taxon>
        <taxon>eudicotyledons</taxon>
        <taxon>Gunneridae</taxon>
        <taxon>Pentapetalae</taxon>
        <taxon>asterids</taxon>
        <taxon>campanulids</taxon>
        <taxon>Asterales</taxon>
        <taxon>Asteraceae</taxon>
        <taxon>Carduoideae</taxon>
        <taxon>Cardueae</taxon>
        <taxon>Arctiinae</taxon>
        <taxon>Arctium</taxon>
    </lineage>
</organism>
<evidence type="ECO:0000313" key="1">
    <source>
        <dbReference type="EMBL" id="KAI3735286.1"/>
    </source>
</evidence>
<protein>
    <submittedName>
        <fullName evidence="1">Uncharacterized protein</fullName>
    </submittedName>
</protein>
<dbReference type="EMBL" id="CM042050">
    <property type="protein sequence ID" value="KAI3735286.1"/>
    <property type="molecule type" value="Genomic_DNA"/>
</dbReference>
<sequence length="108" mass="11631">MKKYRVFDGHGSAKAAEFSAKNLNKNIMSEVANKDENELADAVREGYLITNSEFLKEDVNGGTCCVTALIRKGNLIVSNASDCRAVMSRNGVADALTVEENMDGKANA</sequence>
<reference evidence="1 2" key="2">
    <citation type="journal article" date="2022" name="Mol. Ecol. Resour.">
        <title>The genomes of chicory, endive, great burdock and yacon provide insights into Asteraceae paleo-polyploidization history and plant inulin production.</title>
        <authorList>
            <person name="Fan W."/>
            <person name="Wang S."/>
            <person name="Wang H."/>
            <person name="Wang A."/>
            <person name="Jiang F."/>
            <person name="Liu H."/>
            <person name="Zhao H."/>
            <person name="Xu D."/>
            <person name="Zhang Y."/>
        </authorList>
    </citation>
    <scope>NUCLEOTIDE SEQUENCE [LARGE SCALE GENOMIC DNA]</scope>
    <source>
        <strain evidence="2">cv. Niubang</strain>
    </source>
</reference>